<dbReference type="EMBL" id="CP072943">
    <property type="protein sequence ID" value="QTX32204.1"/>
    <property type="molecule type" value="Genomic_DNA"/>
</dbReference>
<evidence type="ECO:0000313" key="2">
    <source>
        <dbReference type="EMBL" id="QTX32204.1"/>
    </source>
</evidence>
<dbReference type="Proteomes" id="UP000671879">
    <property type="component" value="Chromosome"/>
</dbReference>
<evidence type="ECO:0000313" key="3">
    <source>
        <dbReference type="Proteomes" id="UP000671879"/>
    </source>
</evidence>
<dbReference type="InterPro" id="IPR052939">
    <property type="entry name" value="23S_rRNA_MeTrnsfrase_RlmA"/>
</dbReference>
<keyword evidence="3" id="KW-1185">Reference proteome</keyword>
<dbReference type="RefSeq" id="WP_274373420.1">
    <property type="nucleotide sequence ID" value="NZ_CP072943.1"/>
</dbReference>
<dbReference type="InterPro" id="IPR013216">
    <property type="entry name" value="Methyltransf_11"/>
</dbReference>
<dbReference type="SUPFAM" id="SSF53335">
    <property type="entry name" value="S-adenosyl-L-methionine-dependent methyltransferases"/>
    <property type="match status" value="1"/>
</dbReference>
<proteinExistence type="predicted"/>
<dbReference type="KEGG" id="aram:KAR29_12990"/>
<dbReference type="PANTHER" id="PTHR43460:SF1">
    <property type="entry name" value="METHYLTRANSFERASE TYPE 11 DOMAIN-CONTAINING PROTEIN"/>
    <property type="match status" value="1"/>
</dbReference>
<dbReference type="InterPro" id="IPR029063">
    <property type="entry name" value="SAM-dependent_MTases_sf"/>
</dbReference>
<dbReference type="GO" id="GO:0008757">
    <property type="term" value="F:S-adenosylmethionine-dependent methyltransferase activity"/>
    <property type="evidence" value="ECO:0007669"/>
    <property type="project" value="InterPro"/>
</dbReference>
<sequence>MAGVTEREFHAALEAEYAQPFSGWDFSRIRDRVIEDPLPWSYRRIVTEALACADALLDMGTGGGEFLDSLPLLPPIACATEGYAPNVPIARERLSRKNVRVAEIADGDVLPFESRSFDLVINRHESFSAREVARVAREPARFVTQQVGGMNGLDINASLGAPLPDDYGWCLLEAKESLLDAGFKISKCDEYIGKMRFYDIYSLAYYLKCIPWQIGDFSVDRYFRRLCLLNEEMEERGYADFLFHRFLIVAERPVP</sequence>
<dbReference type="Pfam" id="PF08241">
    <property type="entry name" value="Methyltransf_11"/>
    <property type="match status" value="1"/>
</dbReference>
<dbReference type="AlphaFoldDB" id="A0A9Q7AD69"/>
<gene>
    <name evidence="2" type="ORF">KAR29_12990</name>
</gene>
<evidence type="ECO:0000259" key="1">
    <source>
        <dbReference type="Pfam" id="PF08241"/>
    </source>
</evidence>
<name>A0A9Q7AD69_9BACT</name>
<keyword evidence="2" id="KW-0489">Methyltransferase</keyword>
<reference evidence="3" key="1">
    <citation type="submission" date="2021-04" db="EMBL/GenBank/DDBJ databases">
        <title>A novel Synergistetes isolate from a pyrite-forming mixed culture.</title>
        <authorList>
            <person name="Bunk B."/>
            <person name="Sproer C."/>
            <person name="Spring S."/>
            <person name="Pester M."/>
        </authorList>
    </citation>
    <scope>NUCLEOTIDE SEQUENCE [LARGE SCALE GENOMIC DNA]</scope>
    <source>
        <strain evidence="3">J.5.4.2-T.3.5.2</strain>
    </source>
</reference>
<protein>
    <submittedName>
        <fullName evidence="2">Methyltransferase domain-containing protein</fullName>
    </submittedName>
</protein>
<dbReference type="GO" id="GO:0032259">
    <property type="term" value="P:methylation"/>
    <property type="evidence" value="ECO:0007669"/>
    <property type="project" value="UniProtKB-KW"/>
</dbReference>
<feature type="domain" description="Methyltransferase type 11" evidence="1">
    <location>
        <begin position="57"/>
        <end position="143"/>
    </location>
</feature>
<accession>A0A9Q7AD69</accession>
<dbReference type="Gene3D" id="3.40.50.150">
    <property type="entry name" value="Vaccinia Virus protein VP39"/>
    <property type="match status" value="1"/>
</dbReference>
<dbReference type="PANTHER" id="PTHR43460">
    <property type="entry name" value="METHYLTRANSFERASE"/>
    <property type="match status" value="1"/>
</dbReference>
<keyword evidence="2" id="KW-0808">Transferase</keyword>
<organism evidence="2 3">
    <name type="scientific">Aminithiophilus ramosus</name>
    <dbReference type="NCBI Taxonomy" id="3029084"/>
    <lineage>
        <taxon>Bacteria</taxon>
        <taxon>Thermotogati</taxon>
        <taxon>Synergistota</taxon>
        <taxon>Synergistia</taxon>
        <taxon>Synergistales</taxon>
        <taxon>Aminithiophilaceae</taxon>
        <taxon>Aminithiophilus</taxon>
    </lineage>
</organism>